<evidence type="ECO:0000313" key="1">
    <source>
        <dbReference type="EMBL" id="EFC94666.1"/>
    </source>
</evidence>
<dbReference type="Proteomes" id="UP000004968">
    <property type="component" value="Unassembled WGS sequence"/>
</dbReference>
<dbReference type="HOGENOM" id="CLU_2973283_0_0_9"/>
<dbReference type="EMBL" id="ACIO01000987">
    <property type="protein sequence ID" value="EFC94666.1"/>
    <property type="molecule type" value="Genomic_DNA"/>
</dbReference>
<organism evidence="1 2">
    <name type="scientific">Hungatella hathewayi DSM 13479</name>
    <dbReference type="NCBI Taxonomy" id="566550"/>
    <lineage>
        <taxon>Bacteria</taxon>
        <taxon>Bacillati</taxon>
        <taxon>Bacillota</taxon>
        <taxon>Clostridia</taxon>
        <taxon>Lachnospirales</taxon>
        <taxon>Lachnospiraceae</taxon>
        <taxon>Hungatella</taxon>
    </lineage>
</organism>
<protein>
    <submittedName>
        <fullName evidence="1">Uncharacterized protein</fullName>
    </submittedName>
</protein>
<gene>
    <name evidence="1" type="ORF">CLOSTHATH_07155</name>
</gene>
<dbReference type="AlphaFoldDB" id="D3AU41"/>
<name>D3AU41_9FIRM</name>
<reference evidence="1 2" key="1">
    <citation type="submission" date="2010-01" db="EMBL/GenBank/DDBJ databases">
        <authorList>
            <person name="Weinstock G."/>
            <person name="Sodergren E."/>
            <person name="Clifton S."/>
            <person name="Fulton L."/>
            <person name="Fulton B."/>
            <person name="Courtney L."/>
            <person name="Fronick C."/>
            <person name="Harrison M."/>
            <person name="Strong C."/>
            <person name="Farmer C."/>
            <person name="Delahaunty K."/>
            <person name="Markovic C."/>
            <person name="Hall O."/>
            <person name="Minx P."/>
            <person name="Tomlinson C."/>
            <person name="Mitreva M."/>
            <person name="Nelson J."/>
            <person name="Hou S."/>
            <person name="Wollam A."/>
            <person name="Pepin K.H."/>
            <person name="Johnson M."/>
            <person name="Bhonagiri V."/>
            <person name="Nash W.E."/>
            <person name="Warren W."/>
            <person name="Chinwalla A."/>
            <person name="Mardis E.R."/>
            <person name="Wilson R.K."/>
        </authorList>
    </citation>
    <scope>NUCLEOTIDE SEQUENCE [LARGE SCALE GENOMIC DNA]</scope>
    <source>
        <strain evidence="1 2">DSM 13479</strain>
    </source>
</reference>
<evidence type="ECO:0000313" key="2">
    <source>
        <dbReference type="Proteomes" id="UP000004968"/>
    </source>
</evidence>
<accession>D3AU41</accession>
<sequence>MESNQLFHSRFLSEFIIQRLSPIKSVFPSGFLKESFRESQVLYGNIYLMLICISRIKQ</sequence>
<proteinExistence type="predicted"/>
<comment type="caution">
    <text evidence="1">The sequence shown here is derived from an EMBL/GenBank/DDBJ whole genome shotgun (WGS) entry which is preliminary data.</text>
</comment>